<dbReference type="WBParaSite" id="nRc.2.0.1.t00442-RA">
    <property type="protein sequence ID" value="nRc.2.0.1.t00442-RA"/>
    <property type="gene ID" value="nRc.2.0.1.g00442"/>
</dbReference>
<dbReference type="Proteomes" id="UP000887565">
    <property type="component" value="Unplaced"/>
</dbReference>
<organism evidence="2 3">
    <name type="scientific">Romanomermis culicivorax</name>
    <name type="common">Nematode worm</name>
    <dbReference type="NCBI Taxonomy" id="13658"/>
    <lineage>
        <taxon>Eukaryota</taxon>
        <taxon>Metazoa</taxon>
        <taxon>Ecdysozoa</taxon>
        <taxon>Nematoda</taxon>
        <taxon>Enoplea</taxon>
        <taxon>Dorylaimia</taxon>
        <taxon>Mermithida</taxon>
        <taxon>Mermithoidea</taxon>
        <taxon>Mermithidae</taxon>
        <taxon>Romanomermis</taxon>
    </lineage>
</organism>
<keyword evidence="1" id="KW-0812">Transmembrane</keyword>
<proteinExistence type="predicted"/>
<reference evidence="3" key="1">
    <citation type="submission" date="2022-11" db="UniProtKB">
        <authorList>
            <consortium name="WormBaseParasite"/>
        </authorList>
    </citation>
    <scope>IDENTIFICATION</scope>
</reference>
<evidence type="ECO:0000256" key="1">
    <source>
        <dbReference type="SAM" id="Phobius"/>
    </source>
</evidence>
<name>A0A915HEG3_ROMCU</name>
<keyword evidence="1" id="KW-0472">Membrane</keyword>
<evidence type="ECO:0000313" key="3">
    <source>
        <dbReference type="WBParaSite" id="nRc.2.0.1.t00442-RA"/>
    </source>
</evidence>
<sequence length="108" mass="12505">MRYDIDERFLRYVWRSITFQSGGLSILLYLVALLLNSVATFYDDEFNYYHTNLSTATSADKDSNVCIHPTRRENNLIQLIIIVPIIIVIIIRFFAIFAIGSRDLDIGQ</sequence>
<evidence type="ECO:0000313" key="2">
    <source>
        <dbReference type="Proteomes" id="UP000887565"/>
    </source>
</evidence>
<feature type="transmembrane region" description="Helical" evidence="1">
    <location>
        <begin position="76"/>
        <end position="99"/>
    </location>
</feature>
<feature type="transmembrane region" description="Helical" evidence="1">
    <location>
        <begin position="12"/>
        <end position="35"/>
    </location>
</feature>
<keyword evidence="1" id="KW-1133">Transmembrane helix</keyword>
<protein>
    <submittedName>
        <fullName evidence="3">Uncharacterized protein</fullName>
    </submittedName>
</protein>
<accession>A0A915HEG3</accession>
<keyword evidence="2" id="KW-1185">Reference proteome</keyword>
<dbReference type="AlphaFoldDB" id="A0A915HEG3"/>